<protein>
    <recommendedName>
        <fullName evidence="2">SpoVT-AbrB domain-containing protein</fullName>
    </recommendedName>
</protein>
<evidence type="ECO:0000313" key="4">
    <source>
        <dbReference type="Proteomes" id="UP000176339"/>
    </source>
</evidence>
<feature type="domain" description="SpoVT-AbrB" evidence="2">
    <location>
        <begin position="7"/>
        <end position="52"/>
    </location>
</feature>
<organism evidence="3 4">
    <name type="scientific">Candidatus Doudnabacteria bacterium RIFCSPHIGHO2_01_FULL_49_9</name>
    <dbReference type="NCBI Taxonomy" id="1817827"/>
    <lineage>
        <taxon>Bacteria</taxon>
        <taxon>Candidatus Doudnaibacteriota</taxon>
    </lineage>
</organism>
<gene>
    <name evidence="3" type="ORF">A2846_02030</name>
</gene>
<accession>A0A1F5P384</accession>
<comment type="caution">
    <text evidence="3">The sequence shown here is derived from an EMBL/GenBank/DDBJ whole genome shotgun (WGS) entry which is preliminary data.</text>
</comment>
<evidence type="ECO:0000313" key="3">
    <source>
        <dbReference type="EMBL" id="OGE84295.1"/>
    </source>
</evidence>
<evidence type="ECO:0000259" key="2">
    <source>
        <dbReference type="PROSITE" id="PS51740"/>
    </source>
</evidence>
<reference evidence="3 4" key="1">
    <citation type="journal article" date="2016" name="Nat. Commun.">
        <title>Thousands of microbial genomes shed light on interconnected biogeochemical processes in an aquifer system.</title>
        <authorList>
            <person name="Anantharaman K."/>
            <person name="Brown C.T."/>
            <person name="Hug L.A."/>
            <person name="Sharon I."/>
            <person name="Castelle C.J."/>
            <person name="Probst A.J."/>
            <person name="Thomas B.C."/>
            <person name="Singh A."/>
            <person name="Wilkins M.J."/>
            <person name="Karaoz U."/>
            <person name="Brodie E.L."/>
            <person name="Williams K.H."/>
            <person name="Hubbard S.S."/>
            <person name="Banfield J.F."/>
        </authorList>
    </citation>
    <scope>NUCLEOTIDE SEQUENCE [LARGE SCALE GENOMIC DNA]</scope>
</reference>
<dbReference type="Gene3D" id="2.10.260.10">
    <property type="match status" value="1"/>
</dbReference>
<dbReference type="GO" id="GO:0003677">
    <property type="term" value="F:DNA binding"/>
    <property type="evidence" value="ECO:0007669"/>
    <property type="project" value="UniProtKB-UniRule"/>
</dbReference>
<sequence>MLKAKMTTLVKIHRKGQMTLPSRLRLAIGVAEGDLVEATVLRGKIVLTPKTVIDRSDFPTADDEYTPAQRRIIDARLAKSDEDIKHGRTFGPFDTADRMIASMKAQLKKRAVSKKSRRSR</sequence>
<name>A0A1F5P384_9BACT</name>
<evidence type="ECO:0000256" key="1">
    <source>
        <dbReference type="PROSITE-ProRule" id="PRU01076"/>
    </source>
</evidence>
<dbReference type="AlphaFoldDB" id="A0A1F5P384"/>
<dbReference type="PROSITE" id="PS51740">
    <property type="entry name" value="SPOVT_ABRB"/>
    <property type="match status" value="1"/>
</dbReference>
<dbReference type="InterPro" id="IPR037914">
    <property type="entry name" value="SpoVT-AbrB_sf"/>
</dbReference>
<dbReference type="SMART" id="SM00966">
    <property type="entry name" value="SpoVT_AbrB"/>
    <property type="match status" value="1"/>
</dbReference>
<dbReference type="EMBL" id="MFEN01000019">
    <property type="protein sequence ID" value="OGE84295.1"/>
    <property type="molecule type" value="Genomic_DNA"/>
</dbReference>
<dbReference type="Proteomes" id="UP000176339">
    <property type="component" value="Unassembled WGS sequence"/>
</dbReference>
<proteinExistence type="predicted"/>
<keyword evidence="1" id="KW-0238">DNA-binding</keyword>
<dbReference type="Pfam" id="PF04014">
    <property type="entry name" value="MazE_antitoxin"/>
    <property type="match status" value="1"/>
</dbReference>
<dbReference type="NCBIfam" id="TIGR01439">
    <property type="entry name" value="lp_hng_hel_AbrB"/>
    <property type="match status" value="1"/>
</dbReference>
<dbReference type="SUPFAM" id="SSF89447">
    <property type="entry name" value="AbrB/MazE/MraZ-like"/>
    <property type="match status" value="1"/>
</dbReference>
<dbReference type="InterPro" id="IPR007159">
    <property type="entry name" value="SpoVT-AbrB_dom"/>
</dbReference>